<gene>
    <name evidence="9" type="ORF">Csa_3G895780</name>
</gene>
<dbReference type="GO" id="GO:0035091">
    <property type="term" value="F:phosphatidylinositol binding"/>
    <property type="evidence" value="ECO:0007669"/>
    <property type="project" value="InterPro"/>
</dbReference>
<dbReference type="PROSITE" id="PS50179">
    <property type="entry name" value="VHS"/>
    <property type="match status" value="1"/>
</dbReference>
<feature type="compositionally biased region" description="Polar residues" evidence="6">
    <location>
        <begin position="385"/>
        <end position="401"/>
    </location>
</feature>
<feature type="region of interest" description="Disordered" evidence="6">
    <location>
        <begin position="434"/>
        <end position="468"/>
    </location>
</feature>
<dbReference type="eggNOG" id="KOG1087">
    <property type="taxonomic scope" value="Eukaryota"/>
</dbReference>
<evidence type="ECO:0000313" key="9">
    <source>
        <dbReference type="EMBL" id="KGN60332.1"/>
    </source>
</evidence>
<dbReference type="AlphaFoldDB" id="A0A0A0LHW5"/>
<feature type="compositionally biased region" description="Polar residues" evidence="6">
    <location>
        <begin position="295"/>
        <end position="325"/>
    </location>
</feature>
<comment type="subcellular location">
    <subcellularLocation>
        <location evidence="1">Membrane</location>
        <topology evidence="1">Peripheral membrane protein</topology>
    </subcellularLocation>
</comment>
<dbReference type="Gramene" id="KGN60332">
    <property type="protein sequence ID" value="KGN60332"/>
    <property type="gene ID" value="Csa_3G895780"/>
</dbReference>
<dbReference type="GO" id="GO:0043328">
    <property type="term" value="P:protein transport to vacuole involved in ubiquitin-dependent protein catabolic process via the multivesicular body sorting pathway"/>
    <property type="evidence" value="ECO:0007669"/>
    <property type="project" value="InterPro"/>
</dbReference>
<evidence type="ECO:0000259" key="7">
    <source>
        <dbReference type="PROSITE" id="PS50179"/>
    </source>
</evidence>
<dbReference type="InterPro" id="IPR004152">
    <property type="entry name" value="GAT_dom"/>
</dbReference>
<comment type="similarity">
    <text evidence="2">Belongs to the TOM1 family.</text>
</comment>
<dbReference type="Pfam" id="PF03127">
    <property type="entry name" value="GAT"/>
    <property type="match status" value="1"/>
</dbReference>
<keyword evidence="10" id="KW-1185">Reference proteome</keyword>
<dbReference type="SMART" id="SM00288">
    <property type="entry name" value="VHS"/>
    <property type="match status" value="1"/>
</dbReference>
<dbReference type="EMBL" id="CM002924">
    <property type="protein sequence ID" value="KGN60332.1"/>
    <property type="molecule type" value="Genomic_DNA"/>
</dbReference>
<feature type="domain" description="VHS" evidence="7">
    <location>
        <begin position="9"/>
        <end position="138"/>
    </location>
</feature>
<protein>
    <recommendedName>
        <fullName evidence="11">VHS domain-containing protein</fullName>
    </recommendedName>
</protein>
<feature type="region of interest" description="Disordered" evidence="6">
    <location>
        <begin position="284"/>
        <end position="329"/>
    </location>
</feature>
<dbReference type="Gene3D" id="1.20.58.160">
    <property type="match status" value="1"/>
</dbReference>
<evidence type="ECO:0008006" key="11">
    <source>
        <dbReference type="Google" id="ProtNLM"/>
    </source>
</evidence>
<dbReference type="InterPro" id="IPR044836">
    <property type="entry name" value="TOL_plant"/>
</dbReference>
<evidence type="ECO:0000259" key="8">
    <source>
        <dbReference type="PROSITE" id="PS50909"/>
    </source>
</evidence>
<reference evidence="9 10" key="3">
    <citation type="journal article" date="2010" name="BMC Genomics">
        <title>Transcriptome sequencing and comparative analysis of cucumber flowers with different sex types.</title>
        <authorList>
            <person name="Guo S."/>
            <person name="Zheng Y."/>
            <person name="Joung J.G."/>
            <person name="Liu S."/>
            <person name="Zhang Z."/>
            <person name="Crasta O.R."/>
            <person name="Sobral B.W."/>
            <person name="Xu Y."/>
            <person name="Huang S."/>
            <person name="Fei Z."/>
        </authorList>
    </citation>
    <scope>NUCLEOTIDE SEQUENCE [LARGE SCALE GENOMIC DNA]</scope>
    <source>
        <strain evidence="10">cv. 9930</strain>
    </source>
</reference>
<dbReference type="GO" id="GO:0016020">
    <property type="term" value="C:membrane"/>
    <property type="evidence" value="ECO:0007669"/>
    <property type="project" value="UniProtKB-SubCell"/>
</dbReference>
<dbReference type="PANTHER" id="PTHR45898:SF4">
    <property type="entry name" value="TARGET OF MYB PROTEIN 1"/>
    <property type="match status" value="1"/>
</dbReference>
<dbReference type="OMA" id="NISHAHM"/>
<dbReference type="Pfam" id="PF00790">
    <property type="entry name" value="VHS"/>
    <property type="match status" value="1"/>
</dbReference>
<keyword evidence="3" id="KW-0813">Transport</keyword>
<sequence>MVNPIVERATSDMLIGPDWAANMEICDMINRDYGQTKDVVKGIKKRLGSKHPKVQLLALTLLETIFKNCGNISHAHMAEKEIPHDMVKIVKKRPDLRVQEKILLLIDTWQEALGGSTGRYPQYYAAYQELLRAGAVFPHKSEIPAPGFTPLQKQQVGLDNQNLHNPDYQQDAPGSSRDVNFSALSLSEIQLARGVVDVLKEMLNALDPGNKEDIRQDVVVDLVEQCHNYKQRAVHLVNSTSDESLLCQGLSLNDELQRVLSKYEAIASGTSVLLGEPKSELVGAHRDDHFPLGNTGDNNQQPEKKLASNTTGSSTQTVNQSSIHGTASPAKFDSKLDLLSGDDYIHPDANISLALVPLTEQQPNTPLSEQNALVPFDVHYDSNRATDTPSNNPGDQSHGSVSNFHQHQVFQSPQGDMHLNGTVQFPISSHREQSLYTNASGPGSQNNESFPPPPWESHPVGDTGLVASDEYHHPTTVTQAVFTHVQNGLYPQGLQPIANDQVVGVYIQPIVGSQISALNGQFSLNNQLDLAPQTFHRGAYGAMLSQQTGQMATLYPLQMFGNQFYGYGHIQPKGTQYLEQRTYISDDNGIRNSSYQISALSSMPPNKPSKPEDNLFGDLVDLAKFKSMKSTSAAAGGD</sequence>
<evidence type="ECO:0000256" key="5">
    <source>
        <dbReference type="ARBA" id="ARBA00023136"/>
    </source>
</evidence>
<dbReference type="CDD" id="cd03561">
    <property type="entry name" value="VHS"/>
    <property type="match status" value="1"/>
</dbReference>
<dbReference type="InterPro" id="IPR002014">
    <property type="entry name" value="VHS_dom"/>
</dbReference>
<evidence type="ECO:0000256" key="4">
    <source>
        <dbReference type="ARBA" id="ARBA00022927"/>
    </source>
</evidence>
<evidence type="ECO:0000313" key="10">
    <source>
        <dbReference type="Proteomes" id="UP000029981"/>
    </source>
</evidence>
<dbReference type="Gene3D" id="1.25.40.90">
    <property type="match status" value="1"/>
</dbReference>
<dbReference type="SUPFAM" id="SSF48464">
    <property type="entry name" value="ENTH/VHS domain"/>
    <property type="match status" value="1"/>
</dbReference>
<evidence type="ECO:0000256" key="2">
    <source>
        <dbReference type="ARBA" id="ARBA00007708"/>
    </source>
</evidence>
<proteinExistence type="inferred from homology"/>
<evidence type="ECO:0000256" key="6">
    <source>
        <dbReference type="SAM" id="MobiDB-lite"/>
    </source>
</evidence>
<keyword evidence="5" id="KW-0472">Membrane</keyword>
<dbReference type="PANTHER" id="PTHR45898">
    <property type="entry name" value="TOM1-LIKE PROTEIN"/>
    <property type="match status" value="1"/>
</dbReference>
<reference evidence="9 10" key="1">
    <citation type="journal article" date="2009" name="Nat. Genet.">
        <title>The genome of the cucumber, Cucumis sativus L.</title>
        <authorList>
            <person name="Huang S."/>
            <person name="Li R."/>
            <person name="Zhang Z."/>
            <person name="Li L."/>
            <person name="Gu X."/>
            <person name="Fan W."/>
            <person name="Lucas W.J."/>
            <person name="Wang X."/>
            <person name="Xie B."/>
            <person name="Ni P."/>
            <person name="Ren Y."/>
            <person name="Zhu H."/>
            <person name="Li J."/>
            <person name="Lin K."/>
            <person name="Jin W."/>
            <person name="Fei Z."/>
            <person name="Li G."/>
            <person name="Staub J."/>
            <person name="Kilian A."/>
            <person name="van der Vossen E.A."/>
            <person name="Wu Y."/>
            <person name="Guo J."/>
            <person name="He J."/>
            <person name="Jia Z."/>
            <person name="Ren Y."/>
            <person name="Tian G."/>
            <person name="Lu Y."/>
            <person name="Ruan J."/>
            <person name="Qian W."/>
            <person name="Wang M."/>
            <person name="Huang Q."/>
            <person name="Li B."/>
            <person name="Xuan Z."/>
            <person name="Cao J."/>
            <person name="Asan"/>
            <person name="Wu Z."/>
            <person name="Zhang J."/>
            <person name="Cai Q."/>
            <person name="Bai Y."/>
            <person name="Zhao B."/>
            <person name="Han Y."/>
            <person name="Li Y."/>
            <person name="Li X."/>
            <person name="Wang S."/>
            <person name="Shi Q."/>
            <person name="Liu S."/>
            <person name="Cho W.K."/>
            <person name="Kim J.Y."/>
            <person name="Xu Y."/>
            <person name="Heller-Uszynska K."/>
            <person name="Miao H."/>
            <person name="Cheng Z."/>
            <person name="Zhang S."/>
            <person name="Wu J."/>
            <person name="Yang Y."/>
            <person name="Kang H."/>
            <person name="Li M."/>
            <person name="Liang H."/>
            <person name="Ren X."/>
            <person name="Shi Z."/>
            <person name="Wen M."/>
            <person name="Jian M."/>
            <person name="Yang H."/>
            <person name="Zhang G."/>
            <person name="Yang Z."/>
            <person name="Chen R."/>
            <person name="Liu S."/>
            <person name="Li J."/>
            <person name="Ma L."/>
            <person name="Liu H."/>
            <person name="Zhou Y."/>
            <person name="Zhao J."/>
            <person name="Fang X."/>
            <person name="Li G."/>
            <person name="Fang L."/>
            <person name="Li Y."/>
            <person name="Liu D."/>
            <person name="Zheng H."/>
            <person name="Zhang Y."/>
            <person name="Qin N."/>
            <person name="Li Z."/>
            <person name="Yang G."/>
            <person name="Yang S."/>
            <person name="Bolund L."/>
            <person name="Kristiansen K."/>
            <person name="Zheng H."/>
            <person name="Li S."/>
            <person name="Zhang X."/>
            <person name="Yang H."/>
            <person name="Wang J."/>
            <person name="Sun R."/>
            <person name="Zhang B."/>
            <person name="Jiang S."/>
            <person name="Wang J."/>
            <person name="Du Y."/>
            <person name="Li S."/>
        </authorList>
    </citation>
    <scope>NUCLEOTIDE SEQUENCE [LARGE SCALE GENOMIC DNA]</scope>
    <source>
        <strain evidence="10">cv. 9930</strain>
    </source>
</reference>
<feature type="domain" description="GAT" evidence="8">
    <location>
        <begin position="180"/>
        <end position="268"/>
    </location>
</feature>
<dbReference type="GO" id="GO:0005737">
    <property type="term" value="C:cytoplasm"/>
    <property type="evidence" value="ECO:0007669"/>
    <property type="project" value="UniProtKB-ARBA"/>
</dbReference>
<dbReference type="GO" id="GO:0043130">
    <property type="term" value="F:ubiquitin binding"/>
    <property type="evidence" value="ECO:0007669"/>
    <property type="project" value="InterPro"/>
</dbReference>
<reference evidence="9 10" key="4">
    <citation type="journal article" date="2011" name="BMC Genomics">
        <title>RNA-Seq improves annotation of protein-coding genes in the cucumber genome.</title>
        <authorList>
            <person name="Li Z."/>
            <person name="Zhang Z."/>
            <person name="Yan P."/>
            <person name="Huang S."/>
            <person name="Fei Z."/>
            <person name="Lin K."/>
        </authorList>
    </citation>
    <scope>NUCLEOTIDE SEQUENCE [LARGE SCALE GENOMIC DNA]</scope>
    <source>
        <strain evidence="10">cv. 9930</strain>
    </source>
</reference>
<dbReference type="FunFam" id="1.25.40.90:FF:000028">
    <property type="entry name" value="TOM1-like protein 2"/>
    <property type="match status" value="1"/>
</dbReference>
<organism evidence="9 10">
    <name type="scientific">Cucumis sativus</name>
    <name type="common">Cucumber</name>
    <dbReference type="NCBI Taxonomy" id="3659"/>
    <lineage>
        <taxon>Eukaryota</taxon>
        <taxon>Viridiplantae</taxon>
        <taxon>Streptophyta</taxon>
        <taxon>Embryophyta</taxon>
        <taxon>Tracheophyta</taxon>
        <taxon>Spermatophyta</taxon>
        <taxon>Magnoliopsida</taxon>
        <taxon>eudicotyledons</taxon>
        <taxon>Gunneridae</taxon>
        <taxon>Pentapetalae</taxon>
        <taxon>rosids</taxon>
        <taxon>fabids</taxon>
        <taxon>Cucurbitales</taxon>
        <taxon>Cucurbitaceae</taxon>
        <taxon>Benincaseae</taxon>
        <taxon>Cucumis</taxon>
    </lineage>
</organism>
<evidence type="ECO:0000256" key="3">
    <source>
        <dbReference type="ARBA" id="ARBA00022448"/>
    </source>
</evidence>
<accession>A0A0A0LHW5</accession>
<dbReference type="PROSITE" id="PS50909">
    <property type="entry name" value="GAT"/>
    <property type="match status" value="1"/>
</dbReference>
<feature type="compositionally biased region" description="Polar residues" evidence="6">
    <location>
        <begin position="434"/>
        <end position="449"/>
    </location>
</feature>
<evidence type="ECO:0000256" key="1">
    <source>
        <dbReference type="ARBA" id="ARBA00004170"/>
    </source>
</evidence>
<dbReference type="SUPFAM" id="SSF89009">
    <property type="entry name" value="GAT-like domain"/>
    <property type="match status" value="1"/>
</dbReference>
<keyword evidence="4" id="KW-0653">Protein transport</keyword>
<name>A0A0A0LHW5_CUCSA</name>
<dbReference type="Proteomes" id="UP000029981">
    <property type="component" value="Chromosome 3"/>
</dbReference>
<reference evidence="9 10" key="2">
    <citation type="journal article" date="2009" name="PLoS ONE">
        <title>An integrated genetic and cytogenetic map of the cucumber genome.</title>
        <authorList>
            <person name="Ren Y."/>
            <person name="Zhang Z."/>
            <person name="Liu J."/>
            <person name="Staub J.E."/>
            <person name="Han Y."/>
            <person name="Cheng Z."/>
            <person name="Li X."/>
            <person name="Lu J."/>
            <person name="Miao H."/>
            <person name="Kang H."/>
            <person name="Xie B."/>
            <person name="Gu X."/>
            <person name="Wang X."/>
            <person name="Du Y."/>
            <person name="Jin W."/>
            <person name="Huang S."/>
        </authorList>
    </citation>
    <scope>NUCLEOTIDE SEQUENCE [LARGE SCALE GENOMIC DNA]</scope>
    <source>
        <strain evidence="10">cv. 9930</strain>
    </source>
</reference>
<feature type="region of interest" description="Disordered" evidence="6">
    <location>
        <begin position="381"/>
        <end position="401"/>
    </location>
</feature>
<dbReference type="InterPro" id="IPR008942">
    <property type="entry name" value="ENTH_VHS"/>
</dbReference>
<dbReference type="CDD" id="cd14231">
    <property type="entry name" value="GAT_GGA-like_plant"/>
    <property type="match status" value="1"/>
</dbReference>
<dbReference type="InterPro" id="IPR038425">
    <property type="entry name" value="GAT_sf"/>
</dbReference>